<accession>A0A812NFB4</accession>
<dbReference type="SMART" id="SM00100">
    <property type="entry name" value="cNMP"/>
    <property type="match status" value="2"/>
</dbReference>
<dbReference type="InterPro" id="IPR018490">
    <property type="entry name" value="cNMP-bd_dom_sf"/>
</dbReference>
<dbReference type="AlphaFoldDB" id="A0A812NFB4"/>
<dbReference type="Pfam" id="PF00027">
    <property type="entry name" value="cNMP_binding"/>
    <property type="match status" value="2"/>
</dbReference>
<evidence type="ECO:0000259" key="2">
    <source>
        <dbReference type="PROSITE" id="PS50042"/>
    </source>
</evidence>
<evidence type="ECO:0000313" key="3">
    <source>
        <dbReference type="EMBL" id="CAE7294803.1"/>
    </source>
</evidence>
<protein>
    <submittedName>
        <fullName evidence="3">BCY1 protein</fullName>
    </submittedName>
</protein>
<organism evidence="3 4">
    <name type="scientific">Symbiodinium necroappetens</name>
    <dbReference type="NCBI Taxonomy" id="1628268"/>
    <lineage>
        <taxon>Eukaryota</taxon>
        <taxon>Sar</taxon>
        <taxon>Alveolata</taxon>
        <taxon>Dinophyceae</taxon>
        <taxon>Suessiales</taxon>
        <taxon>Symbiodiniaceae</taxon>
        <taxon>Symbiodinium</taxon>
    </lineage>
</organism>
<dbReference type="EMBL" id="CAJNJA010012353">
    <property type="protein sequence ID" value="CAE7294803.1"/>
    <property type="molecule type" value="Genomic_DNA"/>
</dbReference>
<dbReference type="SUPFAM" id="SSF51206">
    <property type="entry name" value="cAMP-binding domain-like"/>
    <property type="match status" value="2"/>
</dbReference>
<dbReference type="GO" id="GO:0030552">
    <property type="term" value="F:cAMP binding"/>
    <property type="evidence" value="ECO:0007669"/>
    <property type="project" value="TreeGrafter"/>
</dbReference>
<feature type="domain" description="Cyclic nucleotide-binding" evidence="2">
    <location>
        <begin position="851"/>
        <end position="959"/>
    </location>
</feature>
<dbReference type="InterPro" id="IPR050503">
    <property type="entry name" value="cAMP-dep_PK_reg_su-like"/>
</dbReference>
<dbReference type="CDD" id="cd00038">
    <property type="entry name" value="CAP_ED"/>
    <property type="match status" value="2"/>
</dbReference>
<evidence type="ECO:0000256" key="1">
    <source>
        <dbReference type="SAM" id="MobiDB-lite"/>
    </source>
</evidence>
<feature type="region of interest" description="Disordered" evidence="1">
    <location>
        <begin position="426"/>
        <end position="451"/>
    </location>
</feature>
<dbReference type="Proteomes" id="UP000601435">
    <property type="component" value="Unassembled WGS sequence"/>
</dbReference>
<feature type="non-terminal residue" evidence="3">
    <location>
        <position position="1"/>
    </location>
</feature>
<dbReference type="InterPro" id="IPR014710">
    <property type="entry name" value="RmlC-like_jellyroll"/>
</dbReference>
<dbReference type="GO" id="GO:0034236">
    <property type="term" value="F:protein kinase A catalytic subunit binding"/>
    <property type="evidence" value="ECO:0007669"/>
    <property type="project" value="TreeGrafter"/>
</dbReference>
<dbReference type="PANTHER" id="PTHR11635:SF152">
    <property type="entry name" value="CAMP-DEPENDENT PROTEIN KINASE TYPE I REGULATORY SUBUNIT-RELATED"/>
    <property type="match status" value="1"/>
</dbReference>
<dbReference type="Gene3D" id="2.60.120.10">
    <property type="entry name" value="Jelly Rolls"/>
    <property type="match status" value="2"/>
</dbReference>
<dbReference type="PANTHER" id="PTHR11635">
    <property type="entry name" value="CAMP-DEPENDENT PROTEIN KINASE REGULATORY CHAIN"/>
    <property type="match status" value="1"/>
</dbReference>
<sequence length="959" mass="106059">HGTVPVSLGPFGAAQDRRVLLAPVVSTVEEFEVQGSGETFRSSRDRMPTPYVSTDMVEDTPAVAAAKTVRILRAAEIQAIPAAGQRRSSRDRQATPFVKEDVPDDMRTVQFSNVVNTEVQPMSQDDARSTRDRVATPFAQPAEEAAHQARRVALAPVLSVVEEFETDGSVTVFRPSRDRMPTPYMSAQLVEEDAVVNAGKTVRVLPFADAKAIPISGHCRSSRERQATPFFKDESVAERTVQFNEMISTEASVIAEGCEEVGRRSVHDRIATPYAGNVDLEESRVVVPLDTSVEEFEVEGLEVQLRSSRDRIPTPHVSTEMLEEAFPNSGKSVRIFPVAEMQAIATSGHRRSSRERQATPFFKDQDFDVHDGGRSVNFDDTISTEAVLVQPQAGRRPVRDRISTPFTSMAFSSFQDRRVQLSPAPTAVEEFEPASQKLRPSRDRMPTPHVSSSMIEETFANFSKTVRVFPAAETEVIHLSGQRRPVRERQATPFFKEDSDLNSKAVQFSDKVSWETPSKVIAAAQSKVGRSVRDRVATPFAGQAQEFEDHRVLLTSIVSTVEEFEVTSNFRSSRDRIPTPHVTSEMQEALNMSPGKTVRVSPAVDVEAIPASGKTRSSRDRQATPFLKEDVVNTVEMQNDTSGQEAAISSGIEHEISVRVKLNAQRQAREERRVHVGTADANVPLALERCSSADSGNPEADLARHIVARAVKDTELLRNTLRNLAFFETFDDDSLHCLIEAMEVYEFQPGEKVVRQGDTDGTHFFVVAHGEFCIVRDNCKRCYIGPGSSFGESVLLLHGERSATVCSQGCSRAYGMAGMQVRELLRQQYEHMRQSVVEAVDEVLKSNQCEILSGLNGYQLQSLYDQVEMKSFKPGELVLEEGDLPNEVFILFSGEVDSTSGGQKMGKVPRFYLMGDGALLFEDGLAFEQPTSLTAATAVEVLVLKRSLLDSLFGSRLQQ</sequence>
<feature type="domain" description="Cyclic nucleotide-binding" evidence="2">
    <location>
        <begin position="726"/>
        <end position="842"/>
    </location>
</feature>
<comment type="caution">
    <text evidence="3">The sequence shown here is derived from an EMBL/GenBank/DDBJ whole genome shotgun (WGS) entry which is preliminary data.</text>
</comment>
<name>A0A812NFB4_9DINO</name>
<feature type="non-terminal residue" evidence="3">
    <location>
        <position position="959"/>
    </location>
</feature>
<reference evidence="3" key="1">
    <citation type="submission" date="2021-02" db="EMBL/GenBank/DDBJ databases">
        <authorList>
            <person name="Dougan E. K."/>
            <person name="Rhodes N."/>
            <person name="Thang M."/>
            <person name="Chan C."/>
        </authorList>
    </citation>
    <scope>NUCLEOTIDE SEQUENCE</scope>
</reference>
<dbReference type="OrthoDB" id="440061at2759"/>
<keyword evidence="4" id="KW-1185">Reference proteome</keyword>
<dbReference type="InterPro" id="IPR000595">
    <property type="entry name" value="cNMP-bd_dom"/>
</dbReference>
<evidence type="ECO:0000313" key="4">
    <source>
        <dbReference type="Proteomes" id="UP000601435"/>
    </source>
</evidence>
<dbReference type="GO" id="GO:0005952">
    <property type="term" value="C:cAMP-dependent protein kinase complex"/>
    <property type="evidence" value="ECO:0007669"/>
    <property type="project" value="InterPro"/>
</dbReference>
<proteinExistence type="predicted"/>
<dbReference type="PROSITE" id="PS50042">
    <property type="entry name" value="CNMP_BINDING_3"/>
    <property type="match status" value="2"/>
</dbReference>
<dbReference type="GO" id="GO:0005829">
    <property type="term" value="C:cytosol"/>
    <property type="evidence" value="ECO:0007669"/>
    <property type="project" value="TreeGrafter"/>
</dbReference>
<dbReference type="GO" id="GO:0004862">
    <property type="term" value="F:cAMP-dependent protein kinase inhibitor activity"/>
    <property type="evidence" value="ECO:0007669"/>
    <property type="project" value="TreeGrafter"/>
</dbReference>
<gene>
    <name evidence="3" type="primary">BCY1</name>
    <name evidence="3" type="ORF">SNEC2469_LOCUS7235</name>
</gene>